<sequence>MTVIKAVNIEQTYELLNSNQHEEIELDFDIDTDDFFNIAITYGDRGAKIKRKKGRFVIKLKKK</sequence>
<name>A0AAJ5QWM8_9ENTR</name>
<dbReference type="AlphaFoldDB" id="A0AAJ5QWM8"/>
<organism evidence="1 2">
    <name type="scientific">Klebsiella electrica</name>
    <dbReference type="NCBI Taxonomy" id="1259973"/>
    <lineage>
        <taxon>Bacteria</taxon>
        <taxon>Pseudomonadati</taxon>
        <taxon>Pseudomonadota</taxon>
        <taxon>Gammaproteobacteria</taxon>
        <taxon>Enterobacterales</taxon>
        <taxon>Enterobacteriaceae</taxon>
        <taxon>Klebsiella/Raoultella group</taxon>
        <taxon>Klebsiella</taxon>
    </lineage>
</organism>
<accession>A0AAJ5QWM8</accession>
<dbReference type="Proteomes" id="UP001210130">
    <property type="component" value="Chromosome"/>
</dbReference>
<evidence type="ECO:0000313" key="1">
    <source>
        <dbReference type="EMBL" id="WBW62981.1"/>
    </source>
</evidence>
<protein>
    <submittedName>
        <fullName evidence="1">Uncharacterized protein</fullName>
    </submittedName>
</protein>
<dbReference type="RefSeq" id="WP_131048050.1">
    <property type="nucleotide sequence ID" value="NZ_CP041247.1"/>
</dbReference>
<evidence type="ECO:0000313" key="2">
    <source>
        <dbReference type="Proteomes" id="UP001210130"/>
    </source>
</evidence>
<reference evidence="1 2" key="1">
    <citation type="journal article" date="2023" name="Microbiol. Resour. Announc.">
        <title>Complete Genome Sequence of the First Colistin-Resistant Raoultella electrica Strain.</title>
        <authorList>
            <person name="Aldeia C."/>
            <person name="Campos-Madueno E.I."/>
            <person name="Sendi P."/>
            <person name="Endimiani A."/>
        </authorList>
    </citation>
    <scope>NUCLEOTIDE SEQUENCE [LARGE SCALE GENOMIC DNA]</scope>
    <source>
        <strain evidence="1 2">S2-IND-01-C</strain>
    </source>
</reference>
<keyword evidence="2" id="KW-1185">Reference proteome</keyword>
<gene>
    <name evidence="1" type="ORF">OR613_08760</name>
</gene>
<proteinExistence type="predicted"/>
<dbReference type="EMBL" id="CP112887">
    <property type="protein sequence ID" value="WBW62981.1"/>
    <property type="molecule type" value="Genomic_DNA"/>
</dbReference>